<feature type="compositionally biased region" description="Basic and acidic residues" evidence="1">
    <location>
        <begin position="1"/>
        <end position="17"/>
    </location>
</feature>
<keyword evidence="3" id="KW-1185">Reference proteome</keyword>
<proteinExistence type="predicted"/>
<accession>A0ABD0N851</accession>
<name>A0ABD0N851_CIRMR</name>
<feature type="non-terminal residue" evidence="2">
    <location>
        <position position="1"/>
    </location>
</feature>
<evidence type="ECO:0000313" key="2">
    <source>
        <dbReference type="EMBL" id="KAL0158273.1"/>
    </source>
</evidence>
<organism evidence="2 3">
    <name type="scientific">Cirrhinus mrigala</name>
    <name type="common">Mrigala</name>
    <dbReference type="NCBI Taxonomy" id="683832"/>
    <lineage>
        <taxon>Eukaryota</taxon>
        <taxon>Metazoa</taxon>
        <taxon>Chordata</taxon>
        <taxon>Craniata</taxon>
        <taxon>Vertebrata</taxon>
        <taxon>Euteleostomi</taxon>
        <taxon>Actinopterygii</taxon>
        <taxon>Neopterygii</taxon>
        <taxon>Teleostei</taxon>
        <taxon>Ostariophysi</taxon>
        <taxon>Cypriniformes</taxon>
        <taxon>Cyprinidae</taxon>
        <taxon>Labeoninae</taxon>
        <taxon>Labeonini</taxon>
        <taxon>Cirrhinus</taxon>
    </lineage>
</organism>
<gene>
    <name evidence="2" type="ORF">M9458_046349</name>
</gene>
<evidence type="ECO:0000313" key="3">
    <source>
        <dbReference type="Proteomes" id="UP001529510"/>
    </source>
</evidence>
<dbReference type="EMBL" id="JAMKFB020000023">
    <property type="protein sequence ID" value="KAL0158273.1"/>
    <property type="molecule type" value="Genomic_DNA"/>
</dbReference>
<comment type="caution">
    <text evidence="2">The sequence shown here is derived from an EMBL/GenBank/DDBJ whole genome shotgun (WGS) entry which is preliminary data.</text>
</comment>
<sequence length="68" mass="7760">KSVETCRKKRDTDETTRAETAPPFAAAVWEPKSKDDVQIGTWGRDRKRQSVREMNVSRQLLLNGMPEG</sequence>
<evidence type="ECO:0000256" key="1">
    <source>
        <dbReference type="SAM" id="MobiDB-lite"/>
    </source>
</evidence>
<dbReference type="Proteomes" id="UP001529510">
    <property type="component" value="Unassembled WGS sequence"/>
</dbReference>
<feature type="region of interest" description="Disordered" evidence="1">
    <location>
        <begin position="1"/>
        <end position="32"/>
    </location>
</feature>
<reference evidence="2 3" key="1">
    <citation type="submission" date="2024-05" db="EMBL/GenBank/DDBJ databases">
        <title>Genome sequencing and assembly of Indian major carp, Cirrhinus mrigala (Hamilton, 1822).</title>
        <authorList>
            <person name="Mohindra V."/>
            <person name="Chowdhury L.M."/>
            <person name="Lal K."/>
            <person name="Jena J.K."/>
        </authorList>
    </citation>
    <scope>NUCLEOTIDE SEQUENCE [LARGE SCALE GENOMIC DNA]</scope>
    <source>
        <strain evidence="2">CM1030</strain>
        <tissue evidence="2">Blood</tissue>
    </source>
</reference>
<protein>
    <submittedName>
        <fullName evidence="2">Uncharacterized protein</fullName>
    </submittedName>
</protein>
<dbReference type="AlphaFoldDB" id="A0ABD0N851"/>
<feature type="non-terminal residue" evidence="2">
    <location>
        <position position="68"/>
    </location>
</feature>